<dbReference type="CDD" id="cd00383">
    <property type="entry name" value="trans_reg_C"/>
    <property type="match status" value="1"/>
</dbReference>
<dbReference type="PROSITE" id="PS50110">
    <property type="entry name" value="RESPONSE_REGULATORY"/>
    <property type="match status" value="1"/>
</dbReference>
<keyword evidence="3" id="KW-0805">Transcription regulation</keyword>
<name>A0ABR6NW76_9DEIO</name>
<keyword evidence="11" id="KW-1185">Reference proteome</keyword>
<dbReference type="Pfam" id="PF00486">
    <property type="entry name" value="Trans_reg_C"/>
    <property type="match status" value="1"/>
</dbReference>
<dbReference type="InterPro" id="IPR011006">
    <property type="entry name" value="CheY-like_superfamily"/>
</dbReference>
<accession>A0ABR6NW76</accession>
<comment type="caution">
    <text evidence="10">The sequence shown here is derived from an EMBL/GenBank/DDBJ whole genome shotgun (WGS) entry which is preliminary data.</text>
</comment>
<evidence type="ECO:0000256" key="7">
    <source>
        <dbReference type="PROSITE-ProRule" id="PRU01091"/>
    </source>
</evidence>
<evidence type="ECO:0000256" key="5">
    <source>
        <dbReference type="ARBA" id="ARBA00023163"/>
    </source>
</evidence>
<dbReference type="Gene3D" id="1.10.10.10">
    <property type="entry name" value="Winged helix-like DNA-binding domain superfamily/Winged helix DNA-binding domain"/>
    <property type="match status" value="1"/>
</dbReference>
<dbReference type="RefSeq" id="WP_170214005.1">
    <property type="nucleotide sequence ID" value="NZ_JACHEW010000027.1"/>
</dbReference>
<feature type="domain" description="OmpR/PhoB-type" evidence="9">
    <location>
        <begin position="132"/>
        <end position="227"/>
    </location>
</feature>
<reference evidence="10 11" key="1">
    <citation type="submission" date="2020-08" db="EMBL/GenBank/DDBJ databases">
        <title>Genomic Encyclopedia of Type Strains, Phase IV (KMG-IV): sequencing the most valuable type-strain genomes for metagenomic binning, comparative biology and taxonomic classification.</title>
        <authorList>
            <person name="Goeker M."/>
        </authorList>
    </citation>
    <scope>NUCLEOTIDE SEQUENCE [LARGE SCALE GENOMIC DNA]</scope>
    <source>
        <strain evidence="10 11">DSM 12027</strain>
    </source>
</reference>
<feature type="modified residue" description="4-aspartylphosphate" evidence="6">
    <location>
        <position position="60"/>
    </location>
</feature>
<proteinExistence type="predicted"/>
<keyword evidence="1 6" id="KW-0597">Phosphoprotein</keyword>
<dbReference type="SUPFAM" id="SSF52172">
    <property type="entry name" value="CheY-like"/>
    <property type="match status" value="1"/>
</dbReference>
<evidence type="ECO:0000256" key="4">
    <source>
        <dbReference type="ARBA" id="ARBA00023125"/>
    </source>
</evidence>
<dbReference type="EMBL" id="JACHEW010000027">
    <property type="protein sequence ID" value="MBB6018300.1"/>
    <property type="molecule type" value="Genomic_DNA"/>
</dbReference>
<evidence type="ECO:0000256" key="6">
    <source>
        <dbReference type="PROSITE-ProRule" id="PRU00169"/>
    </source>
</evidence>
<dbReference type="PANTHER" id="PTHR48111:SF1">
    <property type="entry name" value="TWO-COMPONENT RESPONSE REGULATOR ORR33"/>
    <property type="match status" value="1"/>
</dbReference>
<dbReference type="InterPro" id="IPR036388">
    <property type="entry name" value="WH-like_DNA-bd_sf"/>
</dbReference>
<sequence length="233" mass="25609">MAEPPLPPTSTVLIVEDDPAIGELLELGFGYEGFTAVRARSGGEALELFARIRPDVIILDLGLPGLDGSAVLRAVRERGETPVLVLTARDGVNDRIAHLQAGADDYLIKPFVFGELMARVRAVLRRSQPQVGAVLGFADLQFDVHLREARRAGRVLELSPRALDVLETFLRYPQRVLSKAALLDSVWGAGFMGDDNIVEVYVRQLRRALGRPELLHTVRGSGYVLRLREPEPA</sequence>
<evidence type="ECO:0000259" key="9">
    <source>
        <dbReference type="PROSITE" id="PS51755"/>
    </source>
</evidence>
<dbReference type="InterPro" id="IPR039420">
    <property type="entry name" value="WalR-like"/>
</dbReference>
<keyword evidence="2" id="KW-0902">Two-component regulatory system</keyword>
<dbReference type="Gene3D" id="6.10.250.690">
    <property type="match status" value="1"/>
</dbReference>
<dbReference type="InterPro" id="IPR001789">
    <property type="entry name" value="Sig_transdc_resp-reg_receiver"/>
</dbReference>
<dbReference type="Proteomes" id="UP000629870">
    <property type="component" value="Unassembled WGS sequence"/>
</dbReference>
<gene>
    <name evidence="10" type="ORF">HNQ04_003578</name>
</gene>
<dbReference type="InterPro" id="IPR001867">
    <property type="entry name" value="OmpR/PhoB-type_DNA-bd"/>
</dbReference>
<dbReference type="Pfam" id="PF00072">
    <property type="entry name" value="Response_reg"/>
    <property type="match status" value="1"/>
</dbReference>
<dbReference type="PANTHER" id="PTHR48111">
    <property type="entry name" value="REGULATOR OF RPOS"/>
    <property type="match status" value="1"/>
</dbReference>
<dbReference type="SMART" id="SM00862">
    <property type="entry name" value="Trans_reg_C"/>
    <property type="match status" value="1"/>
</dbReference>
<dbReference type="Gene3D" id="3.40.50.2300">
    <property type="match status" value="1"/>
</dbReference>
<feature type="DNA-binding region" description="OmpR/PhoB-type" evidence="7">
    <location>
        <begin position="132"/>
        <end position="227"/>
    </location>
</feature>
<dbReference type="PROSITE" id="PS51755">
    <property type="entry name" value="OMPR_PHOB"/>
    <property type="match status" value="1"/>
</dbReference>
<evidence type="ECO:0000256" key="3">
    <source>
        <dbReference type="ARBA" id="ARBA00023015"/>
    </source>
</evidence>
<evidence type="ECO:0000259" key="8">
    <source>
        <dbReference type="PROSITE" id="PS50110"/>
    </source>
</evidence>
<keyword evidence="5" id="KW-0804">Transcription</keyword>
<evidence type="ECO:0000256" key="2">
    <source>
        <dbReference type="ARBA" id="ARBA00023012"/>
    </source>
</evidence>
<evidence type="ECO:0000313" key="10">
    <source>
        <dbReference type="EMBL" id="MBB6018300.1"/>
    </source>
</evidence>
<evidence type="ECO:0000313" key="11">
    <source>
        <dbReference type="Proteomes" id="UP000629870"/>
    </source>
</evidence>
<keyword evidence="4 7" id="KW-0238">DNA-binding</keyword>
<feature type="domain" description="Response regulatory" evidence="8">
    <location>
        <begin position="11"/>
        <end position="124"/>
    </location>
</feature>
<organism evidence="10 11">
    <name type="scientific">Deinococcus radiopugnans ATCC 19172</name>
    <dbReference type="NCBI Taxonomy" id="585398"/>
    <lineage>
        <taxon>Bacteria</taxon>
        <taxon>Thermotogati</taxon>
        <taxon>Deinococcota</taxon>
        <taxon>Deinococci</taxon>
        <taxon>Deinococcales</taxon>
        <taxon>Deinococcaceae</taxon>
        <taxon>Deinococcus</taxon>
    </lineage>
</organism>
<protein>
    <submittedName>
        <fullName evidence="10">Two-component system response regulator MprA</fullName>
    </submittedName>
</protein>
<dbReference type="SMART" id="SM00448">
    <property type="entry name" value="REC"/>
    <property type="match status" value="1"/>
</dbReference>
<evidence type="ECO:0000256" key="1">
    <source>
        <dbReference type="ARBA" id="ARBA00022553"/>
    </source>
</evidence>